<name>A0A382G7F9_9ZZZZ</name>
<sequence length="67" mass="7435">MNGGGKTTFLDAVQLAFYGPKAKLASRGKTAYKKYLRESIHHGTDTAEGASITIFFNRIMDGKKYNF</sequence>
<dbReference type="InterPro" id="IPR027417">
    <property type="entry name" value="P-loop_NTPase"/>
</dbReference>
<organism evidence="2">
    <name type="scientific">marine metagenome</name>
    <dbReference type="NCBI Taxonomy" id="408172"/>
    <lineage>
        <taxon>unclassified sequences</taxon>
        <taxon>metagenomes</taxon>
        <taxon>ecological metagenomes</taxon>
    </lineage>
</organism>
<dbReference type="GO" id="GO:0006302">
    <property type="term" value="P:double-strand break repair"/>
    <property type="evidence" value="ECO:0007669"/>
    <property type="project" value="InterPro"/>
</dbReference>
<dbReference type="EMBL" id="UINC01054002">
    <property type="protein sequence ID" value="SVB71200.1"/>
    <property type="molecule type" value="Genomic_DNA"/>
</dbReference>
<gene>
    <name evidence="2" type="ORF">METZ01_LOCUS224054</name>
</gene>
<dbReference type="Gene3D" id="3.40.50.300">
    <property type="entry name" value="P-loop containing nucleotide triphosphate hydrolases"/>
    <property type="match status" value="1"/>
</dbReference>
<feature type="non-terminal residue" evidence="2">
    <location>
        <position position="1"/>
    </location>
</feature>
<feature type="non-terminal residue" evidence="2">
    <location>
        <position position="67"/>
    </location>
</feature>
<feature type="domain" description="Rad50/SbcC-type AAA" evidence="1">
    <location>
        <begin position="2"/>
        <end position="59"/>
    </location>
</feature>
<dbReference type="AlphaFoldDB" id="A0A382G7F9"/>
<reference evidence="2" key="1">
    <citation type="submission" date="2018-05" db="EMBL/GenBank/DDBJ databases">
        <authorList>
            <person name="Lanie J.A."/>
            <person name="Ng W.-L."/>
            <person name="Kazmierczak K.M."/>
            <person name="Andrzejewski T.M."/>
            <person name="Davidsen T.M."/>
            <person name="Wayne K.J."/>
            <person name="Tettelin H."/>
            <person name="Glass J.I."/>
            <person name="Rusch D."/>
            <person name="Podicherti R."/>
            <person name="Tsui H.-C.T."/>
            <person name="Winkler M.E."/>
        </authorList>
    </citation>
    <scope>NUCLEOTIDE SEQUENCE</scope>
</reference>
<protein>
    <recommendedName>
        <fullName evidence="1">Rad50/SbcC-type AAA domain-containing protein</fullName>
    </recommendedName>
</protein>
<dbReference type="GO" id="GO:0016887">
    <property type="term" value="F:ATP hydrolysis activity"/>
    <property type="evidence" value="ECO:0007669"/>
    <property type="project" value="InterPro"/>
</dbReference>
<dbReference type="Pfam" id="PF13476">
    <property type="entry name" value="AAA_23"/>
    <property type="match status" value="1"/>
</dbReference>
<accession>A0A382G7F9</accession>
<evidence type="ECO:0000313" key="2">
    <source>
        <dbReference type="EMBL" id="SVB71200.1"/>
    </source>
</evidence>
<evidence type="ECO:0000259" key="1">
    <source>
        <dbReference type="Pfam" id="PF13476"/>
    </source>
</evidence>
<proteinExistence type="predicted"/>
<dbReference type="InterPro" id="IPR038729">
    <property type="entry name" value="Rad50/SbcC_AAA"/>
</dbReference>